<evidence type="ECO:0000313" key="1">
    <source>
        <dbReference type="EMBL" id="MPC87201.1"/>
    </source>
</evidence>
<dbReference type="EMBL" id="VSRR010073795">
    <property type="protein sequence ID" value="MPC87201.1"/>
    <property type="molecule type" value="Genomic_DNA"/>
</dbReference>
<sequence length="23" mass="2583">MLPAVAICLSCHNSRLPTRTRRS</sequence>
<reference evidence="1 2" key="1">
    <citation type="submission" date="2019-05" db="EMBL/GenBank/DDBJ databases">
        <title>Another draft genome of Portunus trituberculatus and its Hox gene families provides insights of decapod evolution.</title>
        <authorList>
            <person name="Jeong J.-H."/>
            <person name="Song I."/>
            <person name="Kim S."/>
            <person name="Choi T."/>
            <person name="Kim D."/>
            <person name="Ryu S."/>
            <person name="Kim W."/>
        </authorList>
    </citation>
    <scope>NUCLEOTIDE SEQUENCE [LARGE SCALE GENOMIC DNA]</scope>
    <source>
        <tissue evidence="1">Muscle</tissue>
    </source>
</reference>
<protein>
    <submittedName>
        <fullName evidence="1">Uncharacterized protein</fullName>
    </submittedName>
</protein>
<dbReference type="Proteomes" id="UP000324222">
    <property type="component" value="Unassembled WGS sequence"/>
</dbReference>
<dbReference type="AlphaFoldDB" id="A0A5B7INZ0"/>
<accession>A0A5B7INZ0</accession>
<comment type="caution">
    <text evidence="1">The sequence shown here is derived from an EMBL/GenBank/DDBJ whole genome shotgun (WGS) entry which is preliminary data.</text>
</comment>
<proteinExistence type="predicted"/>
<organism evidence="1 2">
    <name type="scientific">Portunus trituberculatus</name>
    <name type="common">Swimming crab</name>
    <name type="synonym">Neptunus trituberculatus</name>
    <dbReference type="NCBI Taxonomy" id="210409"/>
    <lineage>
        <taxon>Eukaryota</taxon>
        <taxon>Metazoa</taxon>
        <taxon>Ecdysozoa</taxon>
        <taxon>Arthropoda</taxon>
        <taxon>Crustacea</taxon>
        <taxon>Multicrustacea</taxon>
        <taxon>Malacostraca</taxon>
        <taxon>Eumalacostraca</taxon>
        <taxon>Eucarida</taxon>
        <taxon>Decapoda</taxon>
        <taxon>Pleocyemata</taxon>
        <taxon>Brachyura</taxon>
        <taxon>Eubrachyura</taxon>
        <taxon>Portunoidea</taxon>
        <taxon>Portunidae</taxon>
        <taxon>Portuninae</taxon>
        <taxon>Portunus</taxon>
    </lineage>
</organism>
<name>A0A5B7INZ0_PORTR</name>
<gene>
    <name evidence="1" type="ORF">E2C01_082057</name>
</gene>
<keyword evidence="2" id="KW-1185">Reference proteome</keyword>
<evidence type="ECO:0000313" key="2">
    <source>
        <dbReference type="Proteomes" id="UP000324222"/>
    </source>
</evidence>